<evidence type="ECO:0000313" key="7">
    <source>
        <dbReference type="Proteomes" id="UP000054477"/>
    </source>
</evidence>
<feature type="compositionally biased region" description="Polar residues" evidence="4">
    <location>
        <begin position="272"/>
        <end position="282"/>
    </location>
</feature>
<dbReference type="STRING" id="1095629.A0A0C9WQY4"/>
<dbReference type="GO" id="GO:0001228">
    <property type="term" value="F:DNA-binding transcription activator activity, RNA polymerase II-specific"/>
    <property type="evidence" value="ECO:0007669"/>
    <property type="project" value="TreeGrafter"/>
</dbReference>
<dbReference type="SMART" id="SM00398">
    <property type="entry name" value="HMG"/>
    <property type="match status" value="1"/>
</dbReference>
<feature type="compositionally biased region" description="Polar residues" evidence="4">
    <location>
        <begin position="365"/>
        <end position="390"/>
    </location>
</feature>
<dbReference type="AlphaFoldDB" id="A0A0C9WQY4"/>
<keyword evidence="2" id="KW-0804">Transcription</keyword>
<dbReference type="HOGENOM" id="CLU_028294_0_0_1"/>
<name>A0A0C9WQY4_9AGAR</name>
<dbReference type="OrthoDB" id="1919336at2759"/>
<feature type="compositionally biased region" description="Low complexity" evidence="4">
    <location>
        <begin position="256"/>
        <end position="271"/>
    </location>
</feature>
<feature type="compositionally biased region" description="Low complexity" evidence="4">
    <location>
        <begin position="422"/>
        <end position="438"/>
    </location>
</feature>
<dbReference type="PANTHER" id="PTHR10270:SF161">
    <property type="entry name" value="SEX-DETERMINING REGION Y PROTEIN"/>
    <property type="match status" value="1"/>
</dbReference>
<feature type="compositionally biased region" description="Polar residues" evidence="4">
    <location>
        <begin position="328"/>
        <end position="337"/>
    </location>
</feature>
<dbReference type="SUPFAM" id="SSF47095">
    <property type="entry name" value="HMG-box"/>
    <property type="match status" value="1"/>
</dbReference>
<feature type="DNA-binding region" description="HMG box" evidence="3">
    <location>
        <begin position="78"/>
        <end position="146"/>
    </location>
</feature>
<feature type="compositionally biased region" description="Polar residues" evidence="4">
    <location>
        <begin position="197"/>
        <end position="216"/>
    </location>
</feature>
<gene>
    <name evidence="6" type="ORF">K443DRAFT_678919</name>
</gene>
<accession>A0A0C9WQY4</accession>
<dbReference type="InterPro" id="IPR009071">
    <property type="entry name" value="HMG_box_dom"/>
</dbReference>
<dbReference type="Proteomes" id="UP000054477">
    <property type="component" value="Unassembled WGS sequence"/>
</dbReference>
<protein>
    <recommendedName>
        <fullName evidence="5">HMG box domain-containing protein</fullName>
    </recommendedName>
</protein>
<dbReference type="InterPro" id="IPR036910">
    <property type="entry name" value="HMG_box_dom_sf"/>
</dbReference>
<evidence type="ECO:0000256" key="1">
    <source>
        <dbReference type="ARBA" id="ARBA00023125"/>
    </source>
</evidence>
<evidence type="ECO:0000256" key="4">
    <source>
        <dbReference type="SAM" id="MobiDB-lite"/>
    </source>
</evidence>
<keyword evidence="3" id="KW-0539">Nucleus</keyword>
<feature type="compositionally biased region" description="Low complexity" evidence="4">
    <location>
        <begin position="222"/>
        <end position="237"/>
    </location>
</feature>
<evidence type="ECO:0000313" key="6">
    <source>
        <dbReference type="EMBL" id="KIK00820.1"/>
    </source>
</evidence>
<proteinExistence type="predicted"/>
<dbReference type="GO" id="GO:0030154">
    <property type="term" value="P:cell differentiation"/>
    <property type="evidence" value="ECO:0007669"/>
    <property type="project" value="TreeGrafter"/>
</dbReference>
<dbReference type="Gene3D" id="1.10.30.10">
    <property type="entry name" value="High mobility group box domain"/>
    <property type="match status" value="1"/>
</dbReference>
<dbReference type="GO" id="GO:0005634">
    <property type="term" value="C:nucleus"/>
    <property type="evidence" value="ECO:0007669"/>
    <property type="project" value="UniProtKB-UniRule"/>
</dbReference>
<organism evidence="6 7">
    <name type="scientific">Laccaria amethystina LaAM-08-1</name>
    <dbReference type="NCBI Taxonomy" id="1095629"/>
    <lineage>
        <taxon>Eukaryota</taxon>
        <taxon>Fungi</taxon>
        <taxon>Dikarya</taxon>
        <taxon>Basidiomycota</taxon>
        <taxon>Agaricomycotina</taxon>
        <taxon>Agaricomycetes</taxon>
        <taxon>Agaricomycetidae</taxon>
        <taxon>Agaricales</taxon>
        <taxon>Agaricineae</taxon>
        <taxon>Hydnangiaceae</taxon>
        <taxon>Laccaria</taxon>
    </lineage>
</organism>
<keyword evidence="7" id="KW-1185">Reference proteome</keyword>
<feature type="compositionally biased region" description="Basic residues" evidence="4">
    <location>
        <begin position="148"/>
        <end position="160"/>
    </location>
</feature>
<evidence type="ECO:0000256" key="3">
    <source>
        <dbReference type="PROSITE-ProRule" id="PRU00267"/>
    </source>
</evidence>
<evidence type="ECO:0000256" key="2">
    <source>
        <dbReference type="ARBA" id="ARBA00023163"/>
    </source>
</evidence>
<dbReference type="PROSITE" id="PS50118">
    <property type="entry name" value="HMG_BOX_2"/>
    <property type="match status" value="1"/>
</dbReference>
<feature type="region of interest" description="Disordered" evidence="4">
    <location>
        <begin position="15"/>
        <end position="45"/>
    </location>
</feature>
<dbReference type="InterPro" id="IPR050140">
    <property type="entry name" value="SRY-related_HMG-box_TF-like"/>
</dbReference>
<dbReference type="GO" id="GO:0000978">
    <property type="term" value="F:RNA polymerase II cis-regulatory region sequence-specific DNA binding"/>
    <property type="evidence" value="ECO:0007669"/>
    <property type="project" value="TreeGrafter"/>
</dbReference>
<feature type="domain" description="HMG box" evidence="5">
    <location>
        <begin position="78"/>
        <end position="146"/>
    </location>
</feature>
<feature type="compositionally biased region" description="Basic and acidic residues" evidence="4">
    <location>
        <begin position="298"/>
        <end position="314"/>
    </location>
</feature>
<dbReference type="PANTHER" id="PTHR10270">
    <property type="entry name" value="SOX TRANSCRIPTION FACTOR"/>
    <property type="match status" value="1"/>
</dbReference>
<feature type="compositionally biased region" description="Low complexity" evidence="4">
    <location>
        <begin position="391"/>
        <end position="408"/>
    </location>
</feature>
<dbReference type="Pfam" id="PF00505">
    <property type="entry name" value="HMG_box"/>
    <property type="match status" value="1"/>
</dbReference>
<dbReference type="EMBL" id="KN838618">
    <property type="protein sequence ID" value="KIK00820.1"/>
    <property type="molecule type" value="Genomic_DNA"/>
</dbReference>
<feature type="compositionally biased region" description="Basic and acidic residues" evidence="4">
    <location>
        <begin position="161"/>
        <end position="187"/>
    </location>
</feature>
<feature type="compositionally biased region" description="Low complexity" evidence="4">
    <location>
        <begin position="472"/>
        <end position="483"/>
    </location>
</feature>
<reference evidence="6 7" key="1">
    <citation type="submission" date="2014-04" db="EMBL/GenBank/DDBJ databases">
        <authorList>
            <consortium name="DOE Joint Genome Institute"/>
            <person name="Kuo A."/>
            <person name="Kohler A."/>
            <person name="Nagy L.G."/>
            <person name="Floudas D."/>
            <person name="Copeland A."/>
            <person name="Barry K.W."/>
            <person name="Cichocki N."/>
            <person name="Veneault-Fourrey C."/>
            <person name="LaButti K."/>
            <person name="Lindquist E.A."/>
            <person name="Lipzen A."/>
            <person name="Lundell T."/>
            <person name="Morin E."/>
            <person name="Murat C."/>
            <person name="Sun H."/>
            <person name="Tunlid A."/>
            <person name="Henrissat B."/>
            <person name="Grigoriev I.V."/>
            <person name="Hibbett D.S."/>
            <person name="Martin F."/>
            <person name="Nordberg H.P."/>
            <person name="Cantor M.N."/>
            <person name="Hua S.X."/>
        </authorList>
    </citation>
    <scope>NUCLEOTIDE SEQUENCE [LARGE SCALE GENOMIC DNA]</scope>
    <source>
        <strain evidence="6 7">LaAM-08-1</strain>
    </source>
</reference>
<evidence type="ECO:0000259" key="5">
    <source>
        <dbReference type="PROSITE" id="PS50118"/>
    </source>
</evidence>
<sequence>MSHFNVGYAHSLPPLSVEGGHSFRPSFDNERHDEQGSLSGSEDGNYALYPDVLKAEVETEEDANAALTSQTLNADGTPKRPMNAFMIFARRRRPQVSSENQSMRTGEISKILSKEWNTMPGHEKQFYLDQAKHLKETFNTRYPDYVYRRRPNNSRKRRRTDSHIRSVDNPHPMDHADDYVADLRELSPTECEESSHGETPSLSSFSRPSHDVSQSYGEKYGSSRSRSSVHPYSPSDSFRSNGAHEPRLPYVSPQNSERLSSSLGSTASLSSPRLTQPAQPTLQYPYGPPGQGQSSLYHAEHPEPRETWTARVERGPSSWFGGTRERSLTSIGGQKTQSYSASAGPGSWPPSASSSMSASSSSTPQTTHYAFPTLTSPFYPNQPQPTFQPASTTSTSHSSASTHYDTTHIPPGSMSRDFDNRGYGSSPSASPAAAYPSGQSRDPLPYPQRSGSRGLPSVHAMSGYVPPPPPSSSGSGSANPTGSQGYWTR</sequence>
<feature type="compositionally biased region" description="Low complexity" evidence="4">
    <location>
        <begin position="338"/>
        <end position="364"/>
    </location>
</feature>
<feature type="region of interest" description="Disordered" evidence="4">
    <location>
        <begin position="145"/>
        <end position="489"/>
    </location>
</feature>
<keyword evidence="1 3" id="KW-0238">DNA-binding</keyword>
<reference evidence="7" key="2">
    <citation type="submission" date="2015-01" db="EMBL/GenBank/DDBJ databases">
        <title>Evolutionary Origins and Diversification of the Mycorrhizal Mutualists.</title>
        <authorList>
            <consortium name="DOE Joint Genome Institute"/>
            <consortium name="Mycorrhizal Genomics Consortium"/>
            <person name="Kohler A."/>
            <person name="Kuo A."/>
            <person name="Nagy L.G."/>
            <person name="Floudas D."/>
            <person name="Copeland A."/>
            <person name="Barry K.W."/>
            <person name="Cichocki N."/>
            <person name="Veneault-Fourrey C."/>
            <person name="LaButti K."/>
            <person name="Lindquist E.A."/>
            <person name="Lipzen A."/>
            <person name="Lundell T."/>
            <person name="Morin E."/>
            <person name="Murat C."/>
            <person name="Riley R."/>
            <person name="Ohm R."/>
            <person name="Sun H."/>
            <person name="Tunlid A."/>
            <person name="Henrissat B."/>
            <person name="Grigoriev I.V."/>
            <person name="Hibbett D.S."/>
            <person name="Martin F."/>
        </authorList>
    </citation>
    <scope>NUCLEOTIDE SEQUENCE [LARGE SCALE GENOMIC DNA]</scope>
    <source>
        <strain evidence="7">LaAM-08-1</strain>
    </source>
</reference>